<dbReference type="Pfam" id="PF09490">
    <property type="entry name" value="CbtA"/>
    <property type="match status" value="1"/>
</dbReference>
<dbReference type="InterPro" id="IPR012666">
    <property type="entry name" value="CbtA_put"/>
</dbReference>
<evidence type="ECO:0000256" key="1">
    <source>
        <dbReference type="SAM" id="Phobius"/>
    </source>
</evidence>
<keyword evidence="1" id="KW-0812">Transmembrane</keyword>
<dbReference type="AlphaFoldDB" id="A0A382CKB6"/>
<keyword evidence="1" id="KW-1133">Transmembrane helix</keyword>
<feature type="non-terminal residue" evidence="2">
    <location>
        <position position="162"/>
    </location>
</feature>
<accession>A0A382CKB6</accession>
<evidence type="ECO:0000313" key="2">
    <source>
        <dbReference type="EMBL" id="SVB26510.1"/>
    </source>
</evidence>
<gene>
    <name evidence="2" type="ORF">METZ01_LOCUS179364</name>
</gene>
<keyword evidence="1" id="KW-0472">Membrane</keyword>
<proteinExistence type="predicted"/>
<protein>
    <submittedName>
        <fullName evidence="2">Uncharacterized protein</fullName>
    </submittedName>
</protein>
<feature type="transmembrane region" description="Helical" evidence="1">
    <location>
        <begin position="99"/>
        <end position="122"/>
    </location>
</feature>
<feature type="transmembrane region" description="Helical" evidence="1">
    <location>
        <begin position="129"/>
        <end position="149"/>
    </location>
</feature>
<organism evidence="2">
    <name type="scientific">marine metagenome</name>
    <dbReference type="NCBI Taxonomy" id="408172"/>
    <lineage>
        <taxon>unclassified sequences</taxon>
        <taxon>metagenomes</taxon>
        <taxon>ecological metagenomes</taxon>
    </lineage>
</organism>
<sequence>MISKAVMTVLLTGFIAGILVTGAQMLRVTPLILEAESYELGEFAVPHIHVASGITHQHNLNGAALDKHLQIKDVHDIQTSASTDPEQSWAPADGMERTFYTLVSNIITAIAFSLMLVAVYLLRGKPVNYVSGLLWGAAGFAVFSGSTALGLPPELPGMTAAA</sequence>
<reference evidence="2" key="1">
    <citation type="submission" date="2018-05" db="EMBL/GenBank/DDBJ databases">
        <authorList>
            <person name="Lanie J.A."/>
            <person name="Ng W.-L."/>
            <person name="Kazmierczak K.M."/>
            <person name="Andrzejewski T.M."/>
            <person name="Davidsen T.M."/>
            <person name="Wayne K.J."/>
            <person name="Tettelin H."/>
            <person name="Glass J.I."/>
            <person name="Rusch D."/>
            <person name="Podicherti R."/>
            <person name="Tsui H.-C.T."/>
            <person name="Winkler M.E."/>
        </authorList>
    </citation>
    <scope>NUCLEOTIDE SEQUENCE</scope>
</reference>
<dbReference type="EMBL" id="UINC01034921">
    <property type="protein sequence ID" value="SVB26510.1"/>
    <property type="molecule type" value="Genomic_DNA"/>
</dbReference>
<name>A0A382CKB6_9ZZZZ</name>